<accession>A0A1I0S9Q0</accession>
<keyword evidence="3" id="KW-1185">Reference proteome</keyword>
<dbReference type="STRING" id="29529.SAMN04488122_5223"/>
<dbReference type="EMBL" id="FOJG01000002">
    <property type="protein sequence ID" value="SEW52903.1"/>
    <property type="molecule type" value="Genomic_DNA"/>
</dbReference>
<organism evidence="2 3">
    <name type="scientific">Chitinophaga arvensicola</name>
    <dbReference type="NCBI Taxonomy" id="29529"/>
    <lineage>
        <taxon>Bacteria</taxon>
        <taxon>Pseudomonadati</taxon>
        <taxon>Bacteroidota</taxon>
        <taxon>Chitinophagia</taxon>
        <taxon>Chitinophagales</taxon>
        <taxon>Chitinophagaceae</taxon>
        <taxon>Chitinophaga</taxon>
    </lineage>
</organism>
<reference evidence="3" key="1">
    <citation type="submission" date="2016-10" db="EMBL/GenBank/DDBJ databases">
        <authorList>
            <person name="Varghese N."/>
            <person name="Submissions S."/>
        </authorList>
    </citation>
    <scope>NUCLEOTIDE SEQUENCE [LARGE SCALE GENOMIC DNA]</scope>
    <source>
        <strain evidence="3">DSM 3695</strain>
    </source>
</reference>
<proteinExistence type="predicted"/>
<sequence length="203" mass="22662">MKKLILAAIIMVSALGSHAQEQQIHSIQVGGGARIEREVESYLIDFAIAVEYGESESKKSYEELRKNFFTKAKEAGLDESRFKEDKLAYQALQLFREGSLYTLKASSRDELLKAARLANGTVINITGTRIKFKPVVKDEKGFQAAFLNGKDKAAIIAKAINKKLGPVLMVTDLTPLETTVEENFYFKPVADQYIYLSISFAIE</sequence>
<dbReference type="AlphaFoldDB" id="A0A1I0S9Q0"/>
<dbReference type="RefSeq" id="WP_089899909.1">
    <property type="nucleotide sequence ID" value="NZ_FOJG01000002.1"/>
</dbReference>
<protein>
    <recommendedName>
        <fullName evidence="4">DUF541 domain-containing protein</fullName>
    </recommendedName>
</protein>
<gene>
    <name evidence="2" type="ORF">SAMN04488122_5223</name>
</gene>
<feature type="chain" id="PRO_5011503672" description="DUF541 domain-containing protein" evidence="1">
    <location>
        <begin position="20"/>
        <end position="203"/>
    </location>
</feature>
<keyword evidence="1" id="KW-0732">Signal</keyword>
<dbReference type="Proteomes" id="UP000199310">
    <property type="component" value="Unassembled WGS sequence"/>
</dbReference>
<evidence type="ECO:0000256" key="1">
    <source>
        <dbReference type="SAM" id="SignalP"/>
    </source>
</evidence>
<dbReference type="OrthoDB" id="6021921at2"/>
<evidence type="ECO:0008006" key="4">
    <source>
        <dbReference type="Google" id="ProtNLM"/>
    </source>
</evidence>
<feature type="signal peptide" evidence="1">
    <location>
        <begin position="1"/>
        <end position="19"/>
    </location>
</feature>
<evidence type="ECO:0000313" key="3">
    <source>
        <dbReference type="Proteomes" id="UP000199310"/>
    </source>
</evidence>
<name>A0A1I0S9Q0_9BACT</name>
<evidence type="ECO:0000313" key="2">
    <source>
        <dbReference type="EMBL" id="SEW52903.1"/>
    </source>
</evidence>